<dbReference type="Proteomes" id="UP000054995">
    <property type="component" value="Unassembled WGS sequence"/>
</dbReference>
<accession>A0A0V1G0M4</accession>
<reference evidence="1 2" key="1">
    <citation type="submission" date="2015-01" db="EMBL/GenBank/DDBJ databases">
        <title>Evolution of Trichinella species and genotypes.</title>
        <authorList>
            <person name="Korhonen P.K."/>
            <person name="Edoardo P."/>
            <person name="Giuseppe L.R."/>
            <person name="Gasser R.B."/>
        </authorList>
    </citation>
    <scope>NUCLEOTIDE SEQUENCE [LARGE SCALE GENOMIC DNA]</scope>
    <source>
        <strain evidence="1">ISS470</strain>
    </source>
</reference>
<sequence length="208" mass="23713">MGCSKYTSLIPPAIHAFTIHAYESGKLVLTICFLHLQGYYFSFCQTGHKKVDELSLRASYNTENKTKNNNAILGVLKVDTGSAYFKQTCLLVNLVQILLKGVDETNNYSKCWHYRLKKKAIKHNFRMYKLLYLLIAKQCVAATLVNNFYAKTKRLVQPHTGKYIWDSRTIEEVLSVLTYCFPESCSLLLSLPLTLLYCLDAFDGTLLA</sequence>
<name>A0A0V1G0M4_TRIPS</name>
<gene>
    <name evidence="1" type="ORF">T4D_269</name>
</gene>
<proteinExistence type="predicted"/>
<evidence type="ECO:0000313" key="2">
    <source>
        <dbReference type="Proteomes" id="UP000054995"/>
    </source>
</evidence>
<dbReference type="EMBL" id="JYDT01000011">
    <property type="protein sequence ID" value="KRY91803.1"/>
    <property type="molecule type" value="Genomic_DNA"/>
</dbReference>
<protein>
    <submittedName>
        <fullName evidence="1">Uncharacterized protein</fullName>
    </submittedName>
</protein>
<keyword evidence="2" id="KW-1185">Reference proteome</keyword>
<evidence type="ECO:0000313" key="1">
    <source>
        <dbReference type="EMBL" id="KRY91803.1"/>
    </source>
</evidence>
<comment type="caution">
    <text evidence="1">The sequence shown here is derived from an EMBL/GenBank/DDBJ whole genome shotgun (WGS) entry which is preliminary data.</text>
</comment>
<dbReference type="AlphaFoldDB" id="A0A0V1G0M4"/>
<organism evidence="1 2">
    <name type="scientific">Trichinella pseudospiralis</name>
    <name type="common">Parasitic roundworm</name>
    <dbReference type="NCBI Taxonomy" id="6337"/>
    <lineage>
        <taxon>Eukaryota</taxon>
        <taxon>Metazoa</taxon>
        <taxon>Ecdysozoa</taxon>
        <taxon>Nematoda</taxon>
        <taxon>Enoplea</taxon>
        <taxon>Dorylaimia</taxon>
        <taxon>Trichinellida</taxon>
        <taxon>Trichinellidae</taxon>
        <taxon>Trichinella</taxon>
    </lineage>
</organism>